<comment type="caution">
    <text evidence="2">The sequence shown here is derived from an EMBL/GenBank/DDBJ whole genome shotgun (WGS) entry which is preliminary data.</text>
</comment>
<name>A0ABR1IL82_9AGAR</name>
<feature type="compositionally biased region" description="Polar residues" evidence="1">
    <location>
        <begin position="177"/>
        <end position="187"/>
    </location>
</feature>
<keyword evidence="3" id="KW-1185">Reference proteome</keyword>
<dbReference type="Proteomes" id="UP001498398">
    <property type="component" value="Unassembled WGS sequence"/>
</dbReference>
<gene>
    <name evidence="2" type="ORF">VKT23_019449</name>
</gene>
<dbReference type="EMBL" id="JBANRG010000102">
    <property type="protein sequence ID" value="KAK7435752.1"/>
    <property type="molecule type" value="Genomic_DNA"/>
</dbReference>
<organism evidence="2 3">
    <name type="scientific">Marasmiellus scandens</name>
    <dbReference type="NCBI Taxonomy" id="2682957"/>
    <lineage>
        <taxon>Eukaryota</taxon>
        <taxon>Fungi</taxon>
        <taxon>Dikarya</taxon>
        <taxon>Basidiomycota</taxon>
        <taxon>Agaricomycotina</taxon>
        <taxon>Agaricomycetes</taxon>
        <taxon>Agaricomycetidae</taxon>
        <taxon>Agaricales</taxon>
        <taxon>Marasmiineae</taxon>
        <taxon>Omphalotaceae</taxon>
        <taxon>Marasmiellus</taxon>
    </lineage>
</organism>
<evidence type="ECO:0000313" key="3">
    <source>
        <dbReference type="Proteomes" id="UP001498398"/>
    </source>
</evidence>
<evidence type="ECO:0000313" key="2">
    <source>
        <dbReference type="EMBL" id="KAK7435752.1"/>
    </source>
</evidence>
<proteinExistence type="predicted"/>
<feature type="compositionally biased region" description="Basic residues" evidence="1">
    <location>
        <begin position="154"/>
        <end position="170"/>
    </location>
</feature>
<feature type="region of interest" description="Disordered" evidence="1">
    <location>
        <begin position="111"/>
        <end position="187"/>
    </location>
</feature>
<sequence>MFGRFKTENPQPLWIEVPNFDIDSTITRVILAKAQQGDQNDQDHNIHLDLANVSLQSTATSPLSSASSSRQSSPICALDLKPSMSILVPPSIDMQVEPAHMTSNTAGIQVVPDIAPPATSPQLRSARAQKTRRSKKKKNSNPKASALDSVKSSVQKKHTLAAHDRRRQKRKLESRAPKQSRSNTTARVLNEAKPIIVQWDCLTPVARSSGYIGQDWVEGPGKVWTLEEMVGPNSRFKFKLVQWDGKPVLFRYLAYSCQYDILFRTSIPIIDKDGRIFLVLVGSPPGDTTWDGVHEQAGLLLDHYRLTVTRSHMDHPPRRNVWCSISTGYSFGGGQKNLKPFNQSPMNQLILDDLLSSDCFQRISGHVSAAMATWAPKLHKCYTDALDQYASHDTHFRRNFPRTAFAAATFNFDNPTETFEHLDYFNFIFGWCGVTALGAFDYHRGGHLILWDLRLVIEFPPGSSILLPSSYLRHSNTSVSPGEKRFSFTEYSAGGLFRYRDDGMRTRASMQGLERKQRERDARDSVQEGLGLYSTMEELLQSCE</sequence>
<dbReference type="Gene3D" id="3.60.130.30">
    <property type="match status" value="1"/>
</dbReference>
<reference evidence="2 3" key="1">
    <citation type="submission" date="2024-01" db="EMBL/GenBank/DDBJ databases">
        <title>A draft genome for the cacao thread blight pathogen Marasmiellus scandens.</title>
        <authorList>
            <person name="Baruah I.K."/>
            <person name="Leung J."/>
            <person name="Bukari Y."/>
            <person name="Amoako-Attah I."/>
            <person name="Meinhardt L.W."/>
            <person name="Bailey B.A."/>
            <person name="Cohen S.P."/>
        </authorList>
    </citation>
    <scope>NUCLEOTIDE SEQUENCE [LARGE SCALE GENOMIC DNA]</scope>
    <source>
        <strain evidence="2 3">GH-19</strain>
    </source>
</reference>
<protein>
    <submittedName>
        <fullName evidence="2">Uncharacterized protein</fullName>
    </submittedName>
</protein>
<feature type="compositionally biased region" description="Basic residues" evidence="1">
    <location>
        <begin position="127"/>
        <end position="140"/>
    </location>
</feature>
<accession>A0ABR1IL82</accession>
<evidence type="ECO:0000256" key="1">
    <source>
        <dbReference type="SAM" id="MobiDB-lite"/>
    </source>
</evidence>